<evidence type="ECO:0000313" key="3">
    <source>
        <dbReference type="Proteomes" id="UP000198873"/>
    </source>
</evidence>
<gene>
    <name evidence="2" type="ORF">SAMN05444716_1212</name>
</gene>
<dbReference type="AlphaFoldDB" id="A0A1I6WCW4"/>
<name>A0A1I6WCW4_9ACTN</name>
<dbReference type="EMBL" id="FPAB01000021">
    <property type="protein sequence ID" value="SFT23829.1"/>
    <property type="molecule type" value="Genomic_DNA"/>
</dbReference>
<evidence type="ECO:0000313" key="2">
    <source>
        <dbReference type="EMBL" id="SFT23829.1"/>
    </source>
</evidence>
<proteinExistence type="predicted"/>
<feature type="compositionally biased region" description="Basic and acidic residues" evidence="1">
    <location>
        <begin position="103"/>
        <end position="126"/>
    </location>
</feature>
<feature type="region of interest" description="Disordered" evidence="1">
    <location>
        <begin position="103"/>
        <end position="140"/>
    </location>
</feature>
<keyword evidence="3" id="KW-1185">Reference proteome</keyword>
<dbReference type="Proteomes" id="UP000198873">
    <property type="component" value="Unassembled WGS sequence"/>
</dbReference>
<evidence type="ECO:0000256" key="1">
    <source>
        <dbReference type="SAM" id="MobiDB-lite"/>
    </source>
</evidence>
<protein>
    <submittedName>
        <fullName evidence="2">Uncharacterized protein</fullName>
    </submittedName>
</protein>
<sequence length="336" mass="36768">MACGRLRRARILSSVWEGSASETISFRWQPLCRGPCRIRFCGHILVDCVGHRTGSSLAPRPVPRGLRMLQRCQNTELGPDAHHGRPGLRLHRDAVQPVLRHTVDPGHLNVDELQRSPLPERDHDSSARWAGRPRSDVPGLRCSQCRSHGSVGPHGVHAQHPVVRYRSHRHRAAIRLPGRRAGSGDLWLTPRGRFPGDGAVDPPVRGIHRPVEKYAGLRRQAADRCEEMGELVQTTHPFVAAGERLQAEVAVLRAAEAEPDRLLSERIVRCSCGVADRRRCPTAGARGVYPVVVGGLAGAADPPHLGPGRRLSYEGAHRPCTRPAGSAPTCSTRCAR</sequence>
<accession>A0A1I6WCW4</accession>
<organism evidence="2 3">
    <name type="scientific">Streptomyces harbinensis</name>
    <dbReference type="NCBI Taxonomy" id="1176198"/>
    <lineage>
        <taxon>Bacteria</taxon>
        <taxon>Bacillati</taxon>
        <taxon>Actinomycetota</taxon>
        <taxon>Actinomycetes</taxon>
        <taxon>Kitasatosporales</taxon>
        <taxon>Streptomycetaceae</taxon>
        <taxon>Streptomyces</taxon>
    </lineage>
</organism>
<reference evidence="3" key="1">
    <citation type="submission" date="2016-10" db="EMBL/GenBank/DDBJ databases">
        <authorList>
            <person name="Varghese N."/>
            <person name="Submissions S."/>
        </authorList>
    </citation>
    <scope>NUCLEOTIDE SEQUENCE [LARGE SCALE GENOMIC DNA]</scope>
    <source>
        <strain evidence="3">CGMCC 4.7047</strain>
    </source>
</reference>